<dbReference type="CTD" id="24105275"/>
<keyword evidence="1" id="KW-0732">Signal</keyword>
<protein>
    <submittedName>
        <fullName evidence="3">T20D4.11-like domain-containing protein</fullName>
    </submittedName>
</protein>
<sequence length="268" mass="31101">MNLFREFLIVLLFNMATPYSWHNQDSYYCIRSFCTVALGDTRDCQKNISFLSSDPKTQQKAFTTGKTCFFDTIKSICDKPIIENISKNYDKYLETITKKPENVSDCFDPHYLFAQCRWRQSGRDAYLLLKNYKNSTKKFEAKDVANISKVCQGFKNSTYSCSPHDSSTRMVEDECDVIDLKQTPFIACLSKIRANKEALPKYKCVNFDFQTKKVSTLMQMFTTKKWCNKWIMKKHCGKSSVADFKKHAALFVKTLNSTLSYFTGYNPI</sequence>
<dbReference type="EMBL" id="BX284605">
    <property type="protein sequence ID" value="CCU83338.1"/>
    <property type="molecule type" value="Genomic_DNA"/>
</dbReference>
<proteinExistence type="predicted"/>
<evidence type="ECO:0000313" key="4">
    <source>
        <dbReference type="Proteomes" id="UP000001940"/>
    </source>
</evidence>
<accession>M1ZJ49</accession>
<evidence type="ECO:0000256" key="1">
    <source>
        <dbReference type="SAM" id="SignalP"/>
    </source>
</evidence>
<evidence type="ECO:0000259" key="2">
    <source>
        <dbReference type="Pfam" id="PF01579"/>
    </source>
</evidence>
<evidence type="ECO:0000313" key="3">
    <source>
        <dbReference type="EMBL" id="CCU83338.1"/>
    </source>
</evidence>
<keyword evidence="4" id="KW-1185">Reference proteome</keyword>
<dbReference type="RefSeq" id="NP_001294737.1">
    <property type="nucleotide sequence ID" value="NM_001307808.1"/>
</dbReference>
<evidence type="ECO:0000313" key="5">
    <source>
        <dbReference type="WormBase" id="ZK105.13"/>
    </source>
</evidence>
<dbReference type="KEGG" id="cel:CELE_ZK105.13"/>
<dbReference type="Proteomes" id="UP000001940">
    <property type="component" value="Chromosome V"/>
</dbReference>
<feature type="signal peptide" evidence="1">
    <location>
        <begin position="1"/>
        <end position="22"/>
    </location>
</feature>
<dbReference type="AGR" id="WB:WBGene00235114"/>
<dbReference type="AlphaFoldDB" id="M1ZJ49"/>
<dbReference type="InParanoid" id="M1ZJ49"/>
<name>M1ZJ49_CAEEL</name>
<gene>
    <name evidence="3" type="ORF">CELE_ZK105.13</name>
    <name evidence="3 5" type="ORF">ZK105.13</name>
</gene>
<dbReference type="Bgee" id="WBGene00235114">
    <property type="expression patterns" value="Expressed in larva and 1 other cell type or tissue"/>
</dbReference>
<dbReference type="PANTHER" id="PTHR31897:SF6">
    <property type="entry name" value="DUF19 DOMAIN-CONTAINING PROTEIN"/>
    <property type="match status" value="1"/>
</dbReference>
<dbReference type="PaxDb" id="6239-ZK105.13"/>
<feature type="chain" id="PRO_5004020164" evidence="1">
    <location>
        <begin position="23"/>
        <end position="268"/>
    </location>
</feature>
<dbReference type="PANTHER" id="PTHR31897">
    <property type="entry name" value="PROTEIN CBG17011-RELATED"/>
    <property type="match status" value="1"/>
</dbReference>
<dbReference type="HOGENOM" id="CLU_058511_1_0_1"/>
<feature type="domain" description="T20D4.11-like" evidence="2">
    <location>
        <begin position="130"/>
        <end position="255"/>
    </location>
</feature>
<dbReference type="OrthoDB" id="5909463at2759"/>
<organism evidence="3 4">
    <name type="scientific">Caenorhabditis elegans</name>
    <dbReference type="NCBI Taxonomy" id="6239"/>
    <lineage>
        <taxon>Eukaryota</taxon>
        <taxon>Metazoa</taxon>
        <taxon>Ecdysozoa</taxon>
        <taxon>Nematoda</taxon>
        <taxon>Chromadorea</taxon>
        <taxon>Rhabditida</taxon>
        <taxon>Rhabditina</taxon>
        <taxon>Rhabditomorpha</taxon>
        <taxon>Rhabditoidea</taxon>
        <taxon>Rhabditidae</taxon>
        <taxon>Peloderinae</taxon>
        <taxon>Caenorhabditis</taxon>
    </lineage>
</organism>
<dbReference type="InterPro" id="IPR002542">
    <property type="entry name" value="T20D4.11-like_dom"/>
</dbReference>
<dbReference type="GeneID" id="24105275"/>
<dbReference type="WormBase" id="ZK105.13">
    <property type="protein sequence ID" value="CE48241"/>
    <property type="gene ID" value="WBGene00235114"/>
</dbReference>
<reference evidence="3 4" key="1">
    <citation type="journal article" date="1998" name="Science">
        <title>Genome sequence of the nematode C. elegans: a platform for investigating biology.</title>
        <authorList>
            <consortium name="The C. elegans sequencing consortium"/>
            <person name="Sulson J.E."/>
            <person name="Waterston R."/>
        </authorList>
    </citation>
    <scope>NUCLEOTIDE SEQUENCE [LARGE SCALE GENOMIC DNA]</scope>
    <source>
        <strain evidence="3 4">Bristol N2</strain>
    </source>
</reference>
<dbReference type="Pfam" id="PF01579">
    <property type="entry name" value="DUF19"/>
    <property type="match status" value="1"/>
</dbReference>